<dbReference type="PANTHER" id="PTHR43792:SF1">
    <property type="entry name" value="N-ACETYLTRANSFERASE DOMAIN-CONTAINING PROTEIN"/>
    <property type="match status" value="1"/>
</dbReference>
<dbReference type="SUPFAM" id="SSF55729">
    <property type="entry name" value="Acyl-CoA N-acyltransferases (Nat)"/>
    <property type="match status" value="1"/>
</dbReference>
<protein>
    <submittedName>
        <fullName evidence="2">GNAT family N-acetyltransferase</fullName>
    </submittedName>
</protein>
<dbReference type="CDD" id="cd04301">
    <property type="entry name" value="NAT_SF"/>
    <property type="match status" value="1"/>
</dbReference>
<keyword evidence="2" id="KW-0808">Transferase</keyword>
<evidence type="ECO:0000313" key="2">
    <source>
        <dbReference type="EMBL" id="NMA44758.1"/>
    </source>
</evidence>
<name>A0A7K4BZU9_9ARCH</name>
<dbReference type="Pfam" id="PF13302">
    <property type="entry name" value="Acetyltransf_3"/>
    <property type="match status" value="1"/>
</dbReference>
<dbReference type="AlphaFoldDB" id="A0A7K4BZU9"/>
<dbReference type="GO" id="GO:0016747">
    <property type="term" value="F:acyltransferase activity, transferring groups other than amino-acyl groups"/>
    <property type="evidence" value="ECO:0007669"/>
    <property type="project" value="InterPro"/>
</dbReference>
<dbReference type="EMBL" id="JAAZKV010000023">
    <property type="protein sequence ID" value="NMA44758.1"/>
    <property type="molecule type" value="Genomic_DNA"/>
</dbReference>
<dbReference type="PROSITE" id="PS51186">
    <property type="entry name" value="GNAT"/>
    <property type="match status" value="1"/>
</dbReference>
<evidence type="ECO:0000313" key="3">
    <source>
        <dbReference type="Proteomes" id="UP000526302"/>
    </source>
</evidence>
<dbReference type="Proteomes" id="UP000526302">
    <property type="component" value="Unassembled WGS sequence"/>
</dbReference>
<reference evidence="2 3" key="1">
    <citation type="journal article" date="2020" name="Biotechnol. Biofuels">
        <title>New insights from the biogas microbiome by comprehensive genome-resolved metagenomics of nearly 1600 species originating from multiple anaerobic digesters.</title>
        <authorList>
            <person name="Campanaro S."/>
            <person name="Treu L."/>
            <person name="Rodriguez-R L.M."/>
            <person name="Kovalovszki A."/>
            <person name="Ziels R.M."/>
            <person name="Maus I."/>
            <person name="Zhu X."/>
            <person name="Kougias P.G."/>
            <person name="Basile A."/>
            <person name="Luo G."/>
            <person name="Schluter A."/>
            <person name="Konstantinidis K.T."/>
            <person name="Angelidaki I."/>
        </authorList>
    </citation>
    <scope>NUCLEOTIDE SEQUENCE [LARGE SCALE GENOMIC DNA]</scope>
    <source>
        <strain evidence="2">AS22ysBPME_79</strain>
    </source>
</reference>
<dbReference type="InterPro" id="IPR051531">
    <property type="entry name" value="N-acetyltransferase"/>
</dbReference>
<accession>A0A7K4BZU9</accession>
<organism evidence="2 3">
    <name type="scientific">Candidatus Iainarchaeum sp</name>
    <dbReference type="NCBI Taxonomy" id="3101447"/>
    <lineage>
        <taxon>Archaea</taxon>
        <taxon>Candidatus Iainarchaeota</taxon>
        <taxon>Candidatus Iainarchaeia</taxon>
        <taxon>Candidatus Iainarchaeales</taxon>
        <taxon>Candidatus Iainarchaeaceae</taxon>
        <taxon>Candidatus Iainarchaeum</taxon>
    </lineage>
</organism>
<comment type="caution">
    <text evidence="2">The sequence shown here is derived from an EMBL/GenBank/DDBJ whole genome shotgun (WGS) entry which is preliminary data.</text>
</comment>
<gene>
    <name evidence="2" type="ORF">GX950_03045</name>
</gene>
<sequence>MIKLKLATEEDAEFVFELMQDKDCQNFIITKTKTNNVEEQKKKLRSYYAQSKKQNRFYFIGMNKKEKIGIVDIYNINKEDERCCIGYAVSKKYRKKGFGTKMVKEGLKFLKNNLKLHGCEAITDPTNAPSTKILQKLNFKKIGTLKHYRKHKGKYLNRELYWKILN</sequence>
<dbReference type="PANTHER" id="PTHR43792">
    <property type="entry name" value="GNAT FAMILY, PUTATIVE (AFU_ORTHOLOGUE AFUA_3G00765)-RELATED-RELATED"/>
    <property type="match status" value="1"/>
</dbReference>
<dbReference type="Gene3D" id="3.40.630.30">
    <property type="match status" value="1"/>
</dbReference>
<proteinExistence type="predicted"/>
<dbReference type="InterPro" id="IPR016181">
    <property type="entry name" value="Acyl_CoA_acyltransferase"/>
</dbReference>
<evidence type="ECO:0000259" key="1">
    <source>
        <dbReference type="PROSITE" id="PS51186"/>
    </source>
</evidence>
<dbReference type="InterPro" id="IPR000182">
    <property type="entry name" value="GNAT_dom"/>
</dbReference>
<feature type="domain" description="N-acetyltransferase" evidence="1">
    <location>
        <begin position="2"/>
        <end position="161"/>
    </location>
</feature>